<dbReference type="OrthoDB" id="2751374at2759"/>
<reference evidence="2 3" key="1">
    <citation type="journal article" date="2016" name="Mol. Biol. Evol.">
        <title>Comparative Genomics of Early-Diverging Mushroom-Forming Fungi Provides Insights into the Origins of Lignocellulose Decay Capabilities.</title>
        <authorList>
            <person name="Nagy L.G."/>
            <person name="Riley R."/>
            <person name="Tritt A."/>
            <person name="Adam C."/>
            <person name="Daum C."/>
            <person name="Floudas D."/>
            <person name="Sun H."/>
            <person name="Yadav J.S."/>
            <person name="Pangilinan J."/>
            <person name="Larsson K.H."/>
            <person name="Matsuura K."/>
            <person name="Barry K."/>
            <person name="Labutti K."/>
            <person name="Kuo R."/>
            <person name="Ohm R.A."/>
            <person name="Bhattacharya S.S."/>
            <person name="Shirouzu T."/>
            <person name="Yoshinaga Y."/>
            <person name="Martin F.M."/>
            <person name="Grigoriev I.V."/>
            <person name="Hibbett D.S."/>
        </authorList>
    </citation>
    <scope>NUCLEOTIDE SEQUENCE [LARGE SCALE GENOMIC DNA]</scope>
    <source>
        <strain evidence="2 3">HHB12029</strain>
    </source>
</reference>
<name>A0A165KY14_EXIGL</name>
<dbReference type="SUPFAM" id="SSF52047">
    <property type="entry name" value="RNI-like"/>
    <property type="match status" value="1"/>
</dbReference>
<dbReference type="InterPro" id="IPR032675">
    <property type="entry name" value="LRR_dom_sf"/>
</dbReference>
<feature type="region of interest" description="Disordered" evidence="1">
    <location>
        <begin position="680"/>
        <end position="715"/>
    </location>
</feature>
<dbReference type="EMBL" id="KV425935">
    <property type="protein sequence ID" value="KZV97068.1"/>
    <property type="molecule type" value="Genomic_DNA"/>
</dbReference>
<organism evidence="2 3">
    <name type="scientific">Exidia glandulosa HHB12029</name>
    <dbReference type="NCBI Taxonomy" id="1314781"/>
    <lineage>
        <taxon>Eukaryota</taxon>
        <taxon>Fungi</taxon>
        <taxon>Dikarya</taxon>
        <taxon>Basidiomycota</taxon>
        <taxon>Agaricomycotina</taxon>
        <taxon>Agaricomycetes</taxon>
        <taxon>Auriculariales</taxon>
        <taxon>Exidiaceae</taxon>
        <taxon>Exidia</taxon>
    </lineage>
</organism>
<feature type="compositionally biased region" description="Acidic residues" evidence="1">
    <location>
        <begin position="687"/>
        <end position="715"/>
    </location>
</feature>
<evidence type="ECO:0000313" key="2">
    <source>
        <dbReference type="EMBL" id="KZV97068.1"/>
    </source>
</evidence>
<evidence type="ECO:0000313" key="3">
    <source>
        <dbReference type="Proteomes" id="UP000077266"/>
    </source>
</evidence>
<dbReference type="Proteomes" id="UP000077266">
    <property type="component" value="Unassembled WGS sequence"/>
</dbReference>
<evidence type="ECO:0000256" key="1">
    <source>
        <dbReference type="SAM" id="MobiDB-lite"/>
    </source>
</evidence>
<accession>A0A165KY14</accession>
<dbReference type="InParanoid" id="A0A165KY14"/>
<gene>
    <name evidence="2" type="ORF">EXIGLDRAFT_833187</name>
</gene>
<dbReference type="AlphaFoldDB" id="A0A165KY14"/>
<proteinExistence type="predicted"/>
<sequence>MLRESSASRLLPRECVDRILRHDLAVPTSRFWNDSFSEFDKRQREAGHTRGVSWDPCCLLLVCKLWRTLGEPLLYHTVVIRSLAQAHTLADTFRFSPALGSFVYRLRLEGAYGHAGVRIIQSTAATVSDLWLSLHPRMCDDWRYEEHLFKAQYAAFTSLNPARVNLSCGDLLKPDSTTYPYIIKALAQWWRLKYCCTSFIDDSPGAHEFSKALGNLPSLEVLEVAKGWGVTLPTFSPAATAPSLNTVVLPEELDEVSQWLSNSRPDIVIRRSYEPQTLSVFRRQFPEEILHRIIGYAVAYDFEFLRVYEYWGYEPDVTSIFLRISKQFNRLTLFHMCRRPFLHTAARLTQFTNMVRSHPSDALAKSVVSVDLAFAQTPINRARSGLYSQAPLSSTNLANNTALAYFVSTMLNLRLINVQYQGTTDEGFMYLQSWSIEALAGLEHLEELSGVGFGVPDAELGSSTLALFTALKKLLNFSWLARPCLEAMSPWSGVFASLRELEIRELPKPAQQPMMWSMLEAMDLPQLYYLGCEVIDFEKAAKFLEKHGKKLTRIAFHQCYGSPDMDPCLTLTKWCPNLVDLEFWSNIYADMDWHPGVLRMTINTANSSNLKHWVREAQRQYGKDTLTFPNLQEIHCHTVGSWRKSQYQEWQQVSDMLRRTRGIVLFNHWGVAWRPRLQHPDARDPEAFDSESDDEGSEDEEDDVEADETDADDFY</sequence>
<dbReference type="Gene3D" id="3.80.10.10">
    <property type="entry name" value="Ribonuclease Inhibitor"/>
    <property type="match status" value="1"/>
</dbReference>
<keyword evidence="3" id="KW-1185">Reference proteome</keyword>
<protein>
    <submittedName>
        <fullName evidence="2">Uncharacterized protein</fullName>
    </submittedName>
</protein>